<evidence type="ECO:0008006" key="4">
    <source>
        <dbReference type="Google" id="ProtNLM"/>
    </source>
</evidence>
<feature type="chain" id="PRO_5046155789" description="YD repeat-containing protein" evidence="1">
    <location>
        <begin position="21"/>
        <end position="310"/>
    </location>
</feature>
<keyword evidence="3" id="KW-1185">Reference proteome</keyword>
<proteinExistence type="predicted"/>
<comment type="caution">
    <text evidence="2">The sequence shown here is derived from an EMBL/GenBank/DDBJ whole genome shotgun (WGS) entry which is preliminary data.</text>
</comment>
<dbReference type="Proteomes" id="UP001171916">
    <property type="component" value="Unassembled WGS sequence"/>
</dbReference>
<dbReference type="Gene3D" id="2.180.10.10">
    <property type="entry name" value="RHS repeat-associated core"/>
    <property type="match status" value="1"/>
</dbReference>
<name>A0ABT7YA51_9BACT</name>
<evidence type="ECO:0000313" key="3">
    <source>
        <dbReference type="Proteomes" id="UP001171916"/>
    </source>
</evidence>
<sequence length="310" mass="36970">MRKILLFLFLNCTTLIVCFAQTDEFQYFYHPQYFNNGTVTDNKISKITVTSFWTRPKGTIYQDQQTVYTYNRSGEPICSESYYFKPHEPEIITQQTIDCNEYEDGLQIRHLRYHNNKDSAEWIEEFDYKFDDRGNIIQTTTNDLSYPHNSSETFKEYDDLNRLIKSWTSYDYLTEYSYDQNGNLTERIWGPKDGRRNRNIYKYDDAGNMIEYEFKGTAFDNFDIVRTTNEYDALGRIIETENESMDGVRSKSKFFYSDDSTIKSEHYDEDMKLQSVTIKSYEDGLIQSVITKRDGTVHSKEIYEYVFYKN</sequence>
<evidence type="ECO:0000313" key="2">
    <source>
        <dbReference type="EMBL" id="MDN3203403.1"/>
    </source>
</evidence>
<gene>
    <name evidence="2" type="ORF">QVH07_04560</name>
</gene>
<reference evidence="2" key="1">
    <citation type="submission" date="2023-06" db="EMBL/GenBank/DDBJ databases">
        <title>Robiginitalea aurantiacus sp. nov. and Algoriphagus sediminis sp. nov., isolated from coastal sediment.</title>
        <authorList>
            <person name="Zhou Z.Y."/>
            <person name="An J."/>
            <person name="Jia Y.W."/>
            <person name="Du Z.J."/>
        </authorList>
    </citation>
    <scope>NUCLEOTIDE SEQUENCE</scope>
    <source>
        <strain evidence="2">C2-7</strain>
    </source>
</reference>
<protein>
    <recommendedName>
        <fullName evidence="4">YD repeat-containing protein</fullName>
    </recommendedName>
</protein>
<dbReference type="EMBL" id="JAUEPH010000002">
    <property type="protein sequence ID" value="MDN3203403.1"/>
    <property type="molecule type" value="Genomic_DNA"/>
</dbReference>
<accession>A0ABT7YA51</accession>
<evidence type="ECO:0000256" key="1">
    <source>
        <dbReference type="SAM" id="SignalP"/>
    </source>
</evidence>
<organism evidence="2 3">
    <name type="scientific">Algoriphagus sediminis</name>
    <dbReference type="NCBI Taxonomy" id="3057113"/>
    <lineage>
        <taxon>Bacteria</taxon>
        <taxon>Pseudomonadati</taxon>
        <taxon>Bacteroidota</taxon>
        <taxon>Cytophagia</taxon>
        <taxon>Cytophagales</taxon>
        <taxon>Cyclobacteriaceae</taxon>
        <taxon>Algoriphagus</taxon>
    </lineage>
</organism>
<feature type="signal peptide" evidence="1">
    <location>
        <begin position="1"/>
        <end position="20"/>
    </location>
</feature>
<keyword evidence="1" id="KW-0732">Signal</keyword>
<dbReference type="RefSeq" id="WP_289998965.1">
    <property type="nucleotide sequence ID" value="NZ_JAUEPH010000002.1"/>
</dbReference>